<dbReference type="RefSeq" id="WP_089225889.1">
    <property type="nucleotide sequence ID" value="NZ_FZOF01000012.1"/>
</dbReference>
<organism evidence="2 3">
    <name type="scientific">Actinacidiphila glaucinigra</name>
    <dbReference type="NCBI Taxonomy" id="235986"/>
    <lineage>
        <taxon>Bacteria</taxon>
        <taxon>Bacillati</taxon>
        <taxon>Actinomycetota</taxon>
        <taxon>Actinomycetes</taxon>
        <taxon>Kitasatosporales</taxon>
        <taxon>Streptomycetaceae</taxon>
        <taxon>Actinacidiphila</taxon>
    </lineage>
</organism>
<evidence type="ECO:0000313" key="3">
    <source>
        <dbReference type="Proteomes" id="UP000198280"/>
    </source>
</evidence>
<reference evidence="2 3" key="1">
    <citation type="submission" date="2017-06" db="EMBL/GenBank/DDBJ databases">
        <authorList>
            <person name="Kim H.J."/>
            <person name="Triplett B.A."/>
        </authorList>
    </citation>
    <scope>NUCLEOTIDE SEQUENCE [LARGE SCALE GENOMIC DNA]</scope>
    <source>
        <strain evidence="2 3">CGMCC 4.1858</strain>
    </source>
</reference>
<dbReference type="Proteomes" id="UP000198280">
    <property type="component" value="Unassembled WGS sequence"/>
</dbReference>
<gene>
    <name evidence="2" type="ORF">SAMN05216252_112122</name>
</gene>
<dbReference type="Pfam" id="PF05076">
    <property type="entry name" value="SUFU"/>
    <property type="match status" value="1"/>
</dbReference>
<protein>
    <submittedName>
        <fullName evidence="2">Suppressor of fused protein (SUFU)</fullName>
    </submittedName>
</protein>
<dbReference type="OrthoDB" id="3684558at2"/>
<evidence type="ECO:0000259" key="1">
    <source>
        <dbReference type="Pfam" id="PF05076"/>
    </source>
</evidence>
<accession>A0A239JAS3</accession>
<dbReference type="EMBL" id="FZOF01000012">
    <property type="protein sequence ID" value="SNT01734.1"/>
    <property type="molecule type" value="Genomic_DNA"/>
</dbReference>
<dbReference type="InterPro" id="IPR020941">
    <property type="entry name" value="SUFU-like_domain"/>
</dbReference>
<dbReference type="AlphaFoldDB" id="A0A239JAS3"/>
<evidence type="ECO:0000313" key="2">
    <source>
        <dbReference type="EMBL" id="SNT01734.1"/>
    </source>
</evidence>
<feature type="domain" description="Suppressor of fused-like" evidence="1">
    <location>
        <begin position="50"/>
        <end position="184"/>
    </location>
</feature>
<keyword evidence="3" id="KW-1185">Reference proteome</keyword>
<proteinExistence type="predicted"/>
<name>A0A239JAS3_9ACTN</name>
<sequence length="188" mass="20101">MPTEEKYAGFLDHIQAYLGPIQDSEGPTAGGGNRGFALFFCVSGDGDLVTAVTNGLRFQNLTAIMPLELACTLKADQQAAARALAALTATLAIRMGVGPTFDQVVPAPEPLIPDTEIEGVMIVPHPYIEDGFESLVNAEGRTELQLLTVVPVTAAEIAYVEEHGPDALYEQWEEQETDLLDVTRASAV</sequence>